<dbReference type="Pfam" id="PF13837">
    <property type="entry name" value="Myb_DNA-bind_4"/>
    <property type="match status" value="1"/>
</dbReference>
<dbReference type="EMBL" id="CM026423">
    <property type="protein sequence ID" value="KAG0584553.1"/>
    <property type="molecule type" value="Genomic_DNA"/>
</dbReference>
<comment type="caution">
    <text evidence="3">The sequence shown here is derived from an EMBL/GenBank/DDBJ whole genome shotgun (WGS) entry which is preliminary data.</text>
</comment>
<feature type="compositionally biased region" description="Basic and acidic residues" evidence="1">
    <location>
        <begin position="366"/>
        <end position="376"/>
    </location>
</feature>
<feature type="domain" description="Myb-like" evidence="2">
    <location>
        <begin position="48"/>
        <end position="109"/>
    </location>
</feature>
<organism evidence="3 4">
    <name type="scientific">Ceratodon purpureus</name>
    <name type="common">Fire moss</name>
    <name type="synonym">Dicranum purpureum</name>
    <dbReference type="NCBI Taxonomy" id="3225"/>
    <lineage>
        <taxon>Eukaryota</taxon>
        <taxon>Viridiplantae</taxon>
        <taxon>Streptophyta</taxon>
        <taxon>Embryophyta</taxon>
        <taxon>Bryophyta</taxon>
        <taxon>Bryophytina</taxon>
        <taxon>Bryopsida</taxon>
        <taxon>Dicranidae</taxon>
        <taxon>Pseudoditrichales</taxon>
        <taxon>Ditrichaceae</taxon>
        <taxon>Ceratodon</taxon>
    </lineage>
</organism>
<evidence type="ECO:0000313" key="4">
    <source>
        <dbReference type="Proteomes" id="UP000822688"/>
    </source>
</evidence>
<name>A0A8T0IQ60_CERPU</name>
<dbReference type="AlphaFoldDB" id="A0A8T0IQ60"/>
<dbReference type="Proteomes" id="UP000822688">
    <property type="component" value="Chromosome 3"/>
</dbReference>
<feature type="region of interest" description="Disordered" evidence="1">
    <location>
        <begin position="334"/>
        <end position="376"/>
    </location>
</feature>
<gene>
    <name evidence="3" type="ORF">KC19_3G217400</name>
</gene>
<sequence length="376" mass="42760">MGGANYIEFDWQRLLDLPEEAQSLSYILEPISFSVDGTDLRTLDQARAKRTRSQNWSADEKLAYLKAKVDALGTVKGKDQWEFVSQRLCERHGFRRSAKECEYQWGTLRKEFRAICDHEGLKGDHPTSKWVREPMRSKNKLLSLECYELIKTILEEQNKRSRSTNPVGVPGPSHADYSGNGSHALVEEDVDAKLFIEQLLGSIFIKKQVEDAVNSRFESLLTSCGSTVKHLADELLTSLAPPVNQLVEAAAIFHLKVLTLTDKFVFDEDDPIAALAPFVEKYIADALNSALEPVSSELKALELKELEVQTRRQAIEEKRKKLDLEEMEIEKERQRAGRLIQRTKRASGSMQHGQRRRKIPPLGGSSRHEKIDLVFE</sequence>
<keyword evidence="4" id="KW-1185">Reference proteome</keyword>
<dbReference type="InterPro" id="IPR001005">
    <property type="entry name" value="SANT/Myb"/>
</dbReference>
<evidence type="ECO:0000259" key="2">
    <source>
        <dbReference type="PROSITE" id="PS50090"/>
    </source>
</evidence>
<protein>
    <recommendedName>
        <fullName evidence="2">Myb-like domain-containing protein</fullName>
    </recommendedName>
</protein>
<evidence type="ECO:0000313" key="3">
    <source>
        <dbReference type="EMBL" id="KAG0584553.1"/>
    </source>
</evidence>
<evidence type="ECO:0000256" key="1">
    <source>
        <dbReference type="SAM" id="MobiDB-lite"/>
    </source>
</evidence>
<reference evidence="3" key="1">
    <citation type="submission" date="2020-06" db="EMBL/GenBank/DDBJ databases">
        <title>WGS assembly of Ceratodon purpureus strain R40.</title>
        <authorList>
            <person name="Carey S.B."/>
            <person name="Jenkins J."/>
            <person name="Shu S."/>
            <person name="Lovell J.T."/>
            <person name="Sreedasyam A."/>
            <person name="Maumus F."/>
            <person name="Tiley G.P."/>
            <person name="Fernandez-Pozo N."/>
            <person name="Barry K."/>
            <person name="Chen C."/>
            <person name="Wang M."/>
            <person name="Lipzen A."/>
            <person name="Daum C."/>
            <person name="Saski C.A."/>
            <person name="Payton A.C."/>
            <person name="Mcbreen J.C."/>
            <person name="Conrad R.E."/>
            <person name="Kollar L.M."/>
            <person name="Olsson S."/>
            <person name="Huttunen S."/>
            <person name="Landis J.B."/>
            <person name="Wickett N.J."/>
            <person name="Johnson M.G."/>
            <person name="Rensing S.A."/>
            <person name="Grimwood J."/>
            <person name="Schmutz J."/>
            <person name="Mcdaniel S.F."/>
        </authorList>
    </citation>
    <scope>NUCLEOTIDE SEQUENCE</scope>
    <source>
        <strain evidence="3">R40</strain>
    </source>
</reference>
<dbReference type="InterPro" id="IPR044822">
    <property type="entry name" value="Myb_DNA-bind_4"/>
</dbReference>
<proteinExistence type="predicted"/>
<dbReference type="PROSITE" id="PS50090">
    <property type="entry name" value="MYB_LIKE"/>
    <property type="match status" value="1"/>
</dbReference>
<dbReference type="Gene3D" id="1.10.10.60">
    <property type="entry name" value="Homeodomain-like"/>
    <property type="match status" value="1"/>
</dbReference>
<accession>A0A8T0IQ60</accession>